<comment type="caution">
    <text evidence="12">The sequence shown here is derived from an EMBL/GenBank/DDBJ whole genome shotgun (WGS) entry which is preliminary data.</text>
</comment>
<evidence type="ECO:0000256" key="9">
    <source>
        <dbReference type="SAM" id="MobiDB-lite"/>
    </source>
</evidence>
<dbReference type="InterPro" id="IPR023175">
    <property type="entry name" value="Vta1/CALS_N_sf"/>
</dbReference>
<evidence type="ECO:0000256" key="4">
    <source>
        <dbReference type="ARBA" id="ARBA00022448"/>
    </source>
</evidence>
<organism evidence="12 13">
    <name type="scientific">Elysia crispata</name>
    <name type="common">lettuce slug</name>
    <dbReference type="NCBI Taxonomy" id="231223"/>
    <lineage>
        <taxon>Eukaryota</taxon>
        <taxon>Metazoa</taxon>
        <taxon>Spiralia</taxon>
        <taxon>Lophotrochozoa</taxon>
        <taxon>Mollusca</taxon>
        <taxon>Gastropoda</taxon>
        <taxon>Heterobranchia</taxon>
        <taxon>Euthyneura</taxon>
        <taxon>Panpulmonata</taxon>
        <taxon>Sacoglossa</taxon>
        <taxon>Placobranchoidea</taxon>
        <taxon>Plakobranchidae</taxon>
        <taxon>Elysia</taxon>
    </lineage>
</organism>
<evidence type="ECO:0000259" key="11">
    <source>
        <dbReference type="Pfam" id="PF18097"/>
    </source>
</evidence>
<evidence type="ECO:0000313" key="13">
    <source>
        <dbReference type="Proteomes" id="UP001283361"/>
    </source>
</evidence>
<evidence type="ECO:0000256" key="7">
    <source>
        <dbReference type="ARBA" id="ARBA00022927"/>
    </source>
</evidence>
<dbReference type="Pfam" id="PF18097">
    <property type="entry name" value="Vta1_C"/>
    <property type="match status" value="1"/>
</dbReference>
<evidence type="ECO:0000256" key="1">
    <source>
        <dbReference type="ARBA" id="ARBA00004481"/>
    </source>
</evidence>
<keyword evidence="5" id="KW-0963">Cytoplasm</keyword>
<keyword evidence="6" id="KW-0967">Endosome</keyword>
<evidence type="ECO:0000259" key="10">
    <source>
        <dbReference type="Pfam" id="PF04652"/>
    </source>
</evidence>
<keyword evidence="7" id="KW-0653">Protein transport</keyword>
<feature type="domain" description="Vta1 C-terminal" evidence="11">
    <location>
        <begin position="277"/>
        <end position="313"/>
    </location>
</feature>
<name>A0AAE0XPB6_9GAST</name>
<reference evidence="12" key="1">
    <citation type="journal article" date="2023" name="G3 (Bethesda)">
        <title>A reference genome for the long-term kleptoplast-retaining sea slug Elysia crispata morphotype clarki.</title>
        <authorList>
            <person name="Eastman K.E."/>
            <person name="Pendleton A.L."/>
            <person name="Shaikh M.A."/>
            <person name="Suttiyut T."/>
            <person name="Ogas R."/>
            <person name="Tomko P."/>
            <person name="Gavelis G."/>
            <person name="Widhalm J.R."/>
            <person name="Wisecaver J.H."/>
        </authorList>
    </citation>
    <scope>NUCLEOTIDE SEQUENCE</scope>
    <source>
        <strain evidence="12">ECLA1</strain>
    </source>
</reference>
<protein>
    <submittedName>
        <fullName evidence="12">Uncharacterized protein</fullName>
    </submittedName>
</protein>
<dbReference type="PANTHER" id="PTHR46009">
    <property type="entry name" value="VACUOLAR PROTEIN SORTING-ASSOCIATED PROTEIN VTA1 HOMOLOG"/>
    <property type="match status" value="1"/>
</dbReference>
<dbReference type="PANTHER" id="PTHR46009:SF1">
    <property type="entry name" value="VACUOLAR PROTEIN SORTING-ASSOCIATED PROTEIN VTA1 HOMOLOG"/>
    <property type="match status" value="1"/>
</dbReference>
<dbReference type="InterPro" id="IPR039431">
    <property type="entry name" value="Vta1/CALS_N"/>
</dbReference>
<dbReference type="Gene3D" id="1.25.40.270">
    <property type="entry name" value="Vacuolar protein sorting-associated protein vta1"/>
    <property type="match status" value="1"/>
</dbReference>
<dbReference type="InterPro" id="IPR044538">
    <property type="entry name" value="Vta1-like"/>
</dbReference>
<keyword evidence="8" id="KW-0472">Membrane</keyword>
<dbReference type="GO" id="GO:0010008">
    <property type="term" value="C:endosome membrane"/>
    <property type="evidence" value="ECO:0007669"/>
    <property type="project" value="UniProtKB-SubCell"/>
</dbReference>
<comment type="similarity">
    <text evidence="3">Belongs to the VTA1 family.</text>
</comment>
<evidence type="ECO:0000256" key="5">
    <source>
        <dbReference type="ARBA" id="ARBA00022490"/>
    </source>
</evidence>
<evidence type="ECO:0000256" key="8">
    <source>
        <dbReference type="ARBA" id="ARBA00023136"/>
    </source>
</evidence>
<proteinExistence type="inferred from homology"/>
<feature type="region of interest" description="Disordered" evidence="9">
    <location>
        <begin position="163"/>
        <end position="274"/>
    </location>
</feature>
<evidence type="ECO:0000256" key="2">
    <source>
        <dbReference type="ARBA" id="ARBA00004496"/>
    </source>
</evidence>
<dbReference type="Pfam" id="PF04652">
    <property type="entry name" value="Vta1"/>
    <property type="match status" value="1"/>
</dbReference>
<dbReference type="GO" id="GO:0005771">
    <property type="term" value="C:multivesicular body"/>
    <property type="evidence" value="ECO:0007669"/>
    <property type="project" value="TreeGrafter"/>
</dbReference>
<dbReference type="Gene3D" id="1.20.5.420">
    <property type="entry name" value="Immunoglobulin FC, subunit C"/>
    <property type="match status" value="1"/>
</dbReference>
<dbReference type="GO" id="GO:0015031">
    <property type="term" value="P:protein transport"/>
    <property type="evidence" value="ECO:0007669"/>
    <property type="project" value="UniProtKB-KW"/>
</dbReference>
<sequence length="319" mass="34444">MAAPGVANVPATLKSGIQKYMRIAAEHDKRDPVVAYYCRLYAMQHGMTIDKKSPEARQFLVSLMDYLEQAKKILGEEEAVHNEVAGQAHLENYALNLFLYADTEDRAGRFGKNVIKAFLTSSQLMDVLTTFGELTEEIAKSRQYARWKAFYINKCLQNGETPIAGPLPEEGEEGAPVPPAPSVGFENIAGPSVPPSNMTFSTDSGLFPTPGAHAPPSTPQDPPRAGQYQPSQQPGGSSYNPASSSQPSPSPRTTLAAAASSDWKPPPNPGGVQLTSEQYQKGIKYCKFAISAMQYDDSQTAIDNLTNALKLLTTGVDSN</sequence>
<feature type="compositionally biased region" description="Low complexity" evidence="9">
    <location>
        <begin position="226"/>
        <end position="247"/>
    </location>
</feature>
<feature type="compositionally biased region" description="Polar residues" evidence="9">
    <location>
        <begin position="195"/>
        <end position="204"/>
    </location>
</feature>
<dbReference type="GO" id="GO:0032511">
    <property type="term" value="P:late endosome to vacuole transport via multivesicular body sorting pathway"/>
    <property type="evidence" value="ECO:0007669"/>
    <property type="project" value="InterPro"/>
</dbReference>
<accession>A0AAE0XPB6</accession>
<dbReference type="InterPro" id="IPR041212">
    <property type="entry name" value="Vta1_C"/>
</dbReference>
<evidence type="ECO:0000256" key="3">
    <source>
        <dbReference type="ARBA" id="ARBA00007895"/>
    </source>
</evidence>
<evidence type="ECO:0000313" key="12">
    <source>
        <dbReference type="EMBL" id="KAK3701020.1"/>
    </source>
</evidence>
<evidence type="ECO:0000256" key="6">
    <source>
        <dbReference type="ARBA" id="ARBA00022753"/>
    </source>
</evidence>
<dbReference type="EMBL" id="JAWDGP010007899">
    <property type="protein sequence ID" value="KAK3701020.1"/>
    <property type="molecule type" value="Genomic_DNA"/>
</dbReference>
<keyword evidence="4" id="KW-0813">Transport</keyword>
<gene>
    <name evidence="12" type="ORF">RRG08_063273</name>
</gene>
<keyword evidence="13" id="KW-1185">Reference proteome</keyword>
<dbReference type="AlphaFoldDB" id="A0AAE0XPB6"/>
<comment type="subcellular location">
    <subcellularLocation>
        <location evidence="2">Cytoplasm</location>
    </subcellularLocation>
    <subcellularLocation>
        <location evidence="1">Endosome membrane</location>
        <topology evidence="1">Peripheral membrane protein</topology>
    </subcellularLocation>
</comment>
<dbReference type="Proteomes" id="UP001283361">
    <property type="component" value="Unassembled WGS sequence"/>
</dbReference>
<feature type="domain" description="Vta1/callose synthase N-terminal" evidence="10">
    <location>
        <begin position="17"/>
        <end position="157"/>
    </location>
</feature>